<organism evidence="11 14">
    <name type="scientific">Methanococcus maripaludis</name>
    <name type="common">Methanococcus deltae</name>
    <dbReference type="NCBI Taxonomy" id="39152"/>
    <lineage>
        <taxon>Archaea</taxon>
        <taxon>Methanobacteriati</taxon>
        <taxon>Methanobacteriota</taxon>
        <taxon>Methanomada group</taxon>
        <taxon>Methanococci</taxon>
        <taxon>Methanococcales</taxon>
        <taxon>Methanococcaceae</taxon>
        <taxon>Methanococcus</taxon>
    </lineage>
</organism>
<evidence type="ECO:0000256" key="8">
    <source>
        <dbReference type="ARBA" id="ARBA00022977"/>
    </source>
</evidence>
<dbReference type="EMBL" id="JACHED010000001">
    <property type="protein sequence ID" value="MBB6496623.1"/>
    <property type="molecule type" value="Genomic_DNA"/>
</dbReference>
<keyword evidence="2 9" id="KW-0963">Cytoplasm</keyword>
<comment type="function">
    <text evidence="9">Catalyzes the ATP-dependent transfer of a sulfur to tRNA to produce 4-thiouridine in position 8 of tRNAs, which functions as a near-UV photosensor. Also catalyzes the transfer of sulfur to the sulfur carrier protein ThiS, forming ThiS-thiocarboxylate. This is a step in the synthesis of thiazole, in the thiamine biosynthesis pathway. The sulfur is donated as persulfide by IscS.</text>
</comment>
<dbReference type="InterPro" id="IPR004114">
    <property type="entry name" value="THUMP_dom"/>
</dbReference>
<comment type="similarity">
    <text evidence="9">Belongs to the ThiI family.</text>
</comment>
<dbReference type="GO" id="GO:0000049">
    <property type="term" value="F:tRNA binding"/>
    <property type="evidence" value="ECO:0007669"/>
    <property type="project" value="UniProtKB-UniRule"/>
</dbReference>
<dbReference type="GeneID" id="36102569"/>
<evidence type="ECO:0000256" key="6">
    <source>
        <dbReference type="ARBA" id="ARBA00022840"/>
    </source>
</evidence>
<feature type="binding site" evidence="9">
    <location>
        <begin position="187"/>
        <end position="188"/>
    </location>
    <ligand>
        <name>ATP</name>
        <dbReference type="ChEBI" id="CHEBI:30616"/>
    </ligand>
</feature>
<dbReference type="InterPro" id="IPR054173">
    <property type="entry name" value="ThiI_fer"/>
</dbReference>
<evidence type="ECO:0000259" key="10">
    <source>
        <dbReference type="PROSITE" id="PS51165"/>
    </source>
</evidence>
<dbReference type="Gene3D" id="3.30.2130.30">
    <property type="match status" value="1"/>
</dbReference>
<comment type="pathway">
    <text evidence="9">Cofactor biosynthesis; thiamine diphosphate biosynthesis.</text>
</comment>
<keyword evidence="3 9" id="KW-0820">tRNA-binding</keyword>
<dbReference type="SUPFAM" id="SSF52402">
    <property type="entry name" value="Adenine nucleotide alpha hydrolases-like"/>
    <property type="match status" value="1"/>
</dbReference>
<keyword evidence="4 9" id="KW-0808">Transferase</keyword>
<evidence type="ECO:0000256" key="9">
    <source>
        <dbReference type="HAMAP-Rule" id="MF_00021"/>
    </source>
</evidence>
<dbReference type="InterPro" id="IPR050102">
    <property type="entry name" value="tRNA_sulfurtransferase_ThiI"/>
</dbReference>
<dbReference type="Pfam" id="PF22025">
    <property type="entry name" value="ThiI_fer"/>
    <property type="match status" value="1"/>
</dbReference>
<dbReference type="InterPro" id="IPR003720">
    <property type="entry name" value="tRNA_STrfase"/>
</dbReference>
<dbReference type="EMBL" id="CP026606">
    <property type="protein sequence ID" value="AVB76863.1"/>
    <property type="molecule type" value="Genomic_DNA"/>
</dbReference>
<feature type="binding site" evidence="9">
    <location>
        <position position="300"/>
    </location>
    <ligand>
        <name>ATP</name>
        <dbReference type="ChEBI" id="CHEBI:30616"/>
    </ligand>
</feature>
<comment type="catalytic activity">
    <reaction evidence="9">
        <text>[ThiS sulfur-carrier protein]-C-terminal Gly-Gly-AMP + S-sulfanyl-L-cysteinyl-[cysteine desulfurase] + AH2 = [ThiS sulfur-carrier protein]-C-terminal-Gly-aminoethanethioate + L-cysteinyl-[cysteine desulfurase] + A + AMP + 2 H(+)</text>
        <dbReference type="Rhea" id="RHEA:43340"/>
        <dbReference type="Rhea" id="RHEA-COMP:12157"/>
        <dbReference type="Rhea" id="RHEA-COMP:12158"/>
        <dbReference type="Rhea" id="RHEA-COMP:12910"/>
        <dbReference type="Rhea" id="RHEA-COMP:19908"/>
        <dbReference type="ChEBI" id="CHEBI:13193"/>
        <dbReference type="ChEBI" id="CHEBI:15378"/>
        <dbReference type="ChEBI" id="CHEBI:17499"/>
        <dbReference type="ChEBI" id="CHEBI:29950"/>
        <dbReference type="ChEBI" id="CHEBI:61963"/>
        <dbReference type="ChEBI" id="CHEBI:90618"/>
        <dbReference type="ChEBI" id="CHEBI:232372"/>
        <dbReference type="ChEBI" id="CHEBI:456215"/>
    </reaction>
</comment>
<evidence type="ECO:0000256" key="4">
    <source>
        <dbReference type="ARBA" id="ARBA00022679"/>
    </source>
</evidence>
<evidence type="ECO:0000313" key="12">
    <source>
        <dbReference type="EMBL" id="MBA2863373.1"/>
    </source>
</evidence>
<reference evidence="14" key="1">
    <citation type="journal article" date="2018" name="Genome Announc.">
        <title>Complete Genome Sequence of the Methanococcus maripaludis Type Strain JJ (DSM 2067), a Model for Selenoprotein Synthesis in Archaea.</title>
        <authorList>
            <person name="Poehlein A."/>
            <person name="Heym D."/>
            <person name="Quitzke V."/>
            <person name="Fersch J."/>
            <person name="Daniel R."/>
            <person name="Rother M."/>
        </authorList>
    </citation>
    <scope>NUCLEOTIDE SEQUENCE [LARGE SCALE GENOMIC DNA]</scope>
    <source>
        <strain evidence="14">DSM 2067</strain>
    </source>
</reference>
<evidence type="ECO:0000256" key="2">
    <source>
        <dbReference type="ARBA" id="ARBA00022490"/>
    </source>
</evidence>
<proteinExistence type="inferred from homology"/>
<sequence length="383" mass="43748">MKKFIVRYGEIGTKSRQTMHRFEKLLAKNISKLAKKYGISAEVEIIHTRLIVDVPEENFEKMKELLKKVPGIVSFSPCYYIDPDIEQIKKISSELFEKEIERYENKENITFRVKTQRPQKKFPLTSLEVNMEVGGPISEKYGIKVDLKNPTISLDIEVFNEYAYVFAERIEGIGGIPVGTQGQVIVLLSDGIDSPVSAYMMAKRGCKLLLLHMKTSDEGLEKTQKLVDVLSDFDPEAKFVYVDFNEELAKIKAELTEINRDKYTCLYCKKYMLKLAEKHAKWHKCDAIVNGDNMGQVASQTLKNLRVISEGIDYPILRPLIGLDKVEIMDIARKIGTFDISTSKEVSCFAVPKHPITNATPEEMEKIEEQLLNLRNCKTCKNC</sequence>
<dbReference type="InterPro" id="IPR014729">
    <property type="entry name" value="Rossmann-like_a/b/a_fold"/>
</dbReference>
<dbReference type="Pfam" id="PF02926">
    <property type="entry name" value="THUMP"/>
    <property type="match status" value="1"/>
</dbReference>
<evidence type="ECO:0000313" key="15">
    <source>
        <dbReference type="Proteomes" id="UP000567099"/>
    </source>
</evidence>
<dbReference type="Proteomes" id="UP000567099">
    <property type="component" value="Unassembled WGS sequence"/>
</dbReference>
<keyword evidence="8 9" id="KW-0784">Thiamine biosynthesis</keyword>
<evidence type="ECO:0000313" key="16">
    <source>
        <dbReference type="Proteomes" id="UP000590564"/>
    </source>
</evidence>
<dbReference type="InterPro" id="IPR020536">
    <property type="entry name" value="ThiI_AANH"/>
</dbReference>
<dbReference type="NCBIfam" id="TIGR00342">
    <property type="entry name" value="tRNA uracil 4-sulfurtransferase ThiI"/>
    <property type="match status" value="1"/>
</dbReference>
<dbReference type="GO" id="GO:0005524">
    <property type="term" value="F:ATP binding"/>
    <property type="evidence" value="ECO:0007669"/>
    <property type="project" value="UniProtKB-UniRule"/>
</dbReference>
<dbReference type="HAMAP" id="MF_00021">
    <property type="entry name" value="ThiI"/>
    <property type="match status" value="1"/>
</dbReference>
<keyword evidence="6 9" id="KW-0067">ATP-binding</keyword>
<comment type="catalytic activity">
    <reaction evidence="9">
        <text>[ThiI sulfur-carrier protein]-S-sulfanyl-L-cysteine + a uridine in tRNA + 2 reduced [2Fe-2S]-[ferredoxin] + ATP + H(+) = [ThiI sulfur-carrier protein]-L-cysteine + a 4-thiouridine in tRNA + 2 oxidized [2Fe-2S]-[ferredoxin] + AMP + diphosphate</text>
        <dbReference type="Rhea" id="RHEA:24176"/>
        <dbReference type="Rhea" id="RHEA-COMP:10000"/>
        <dbReference type="Rhea" id="RHEA-COMP:10001"/>
        <dbReference type="Rhea" id="RHEA-COMP:13337"/>
        <dbReference type="Rhea" id="RHEA-COMP:13338"/>
        <dbReference type="Rhea" id="RHEA-COMP:13339"/>
        <dbReference type="Rhea" id="RHEA-COMP:13340"/>
        <dbReference type="ChEBI" id="CHEBI:15378"/>
        <dbReference type="ChEBI" id="CHEBI:29950"/>
        <dbReference type="ChEBI" id="CHEBI:30616"/>
        <dbReference type="ChEBI" id="CHEBI:33019"/>
        <dbReference type="ChEBI" id="CHEBI:33737"/>
        <dbReference type="ChEBI" id="CHEBI:33738"/>
        <dbReference type="ChEBI" id="CHEBI:61963"/>
        <dbReference type="ChEBI" id="CHEBI:65315"/>
        <dbReference type="ChEBI" id="CHEBI:136798"/>
        <dbReference type="ChEBI" id="CHEBI:456215"/>
        <dbReference type="EC" id="2.8.1.4"/>
    </reaction>
</comment>
<dbReference type="InterPro" id="IPR049962">
    <property type="entry name" value="THUMP_ThiI"/>
</dbReference>
<protein>
    <recommendedName>
        <fullName evidence="9">Probable tRNA sulfurtransferase</fullName>
        <ecNumber evidence="9">2.8.1.4</ecNumber>
    </recommendedName>
    <alternativeName>
        <fullName evidence="9">Sulfur carrier protein ThiS sulfurtransferase</fullName>
    </alternativeName>
    <alternativeName>
        <fullName evidence="9">Thiamine biosynthesis protein ThiI</fullName>
    </alternativeName>
    <alternativeName>
        <fullName evidence="9">tRNA 4-thiouridine synthase</fullName>
    </alternativeName>
</protein>
<evidence type="ECO:0000313" key="14">
    <source>
        <dbReference type="Proteomes" id="UP000239462"/>
    </source>
</evidence>
<accession>A0A2L1CC20</accession>
<dbReference type="Proteomes" id="UP000590564">
    <property type="component" value="Unassembled WGS sequence"/>
</dbReference>
<dbReference type="EC" id="2.8.1.4" evidence="9"/>
<reference evidence="13 16" key="3">
    <citation type="submission" date="2020-08" db="EMBL/GenBank/DDBJ databases">
        <title>Genomic Encyclopedia of Type Strains, Phase IV (KMG-V): Genome sequencing to study the core and pangenomes of soil and plant-associated prokaryotes.</title>
        <authorList>
            <person name="Whitman W."/>
        </authorList>
    </citation>
    <scope>NUCLEOTIDE SEQUENCE [LARGE SCALE GENOMIC DNA]</scope>
    <source>
        <strain evidence="12 15">C13</strain>
        <strain evidence="13 16">D1</strain>
    </source>
</reference>
<keyword evidence="7 9" id="KW-0694">RNA-binding</keyword>
<dbReference type="CDD" id="cd01712">
    <property type="entry name" value="PPase_ThiI"/>
    <property type="match status" value="1"/>
</dbReference>
<dbReference type="GO" id="GO:0140741">
    <property type="term" value="F:tRNA-uracil-4 sulfurtransferase activity"/>
    <property type="evidence" value="ECO:0007669"/>
    <property type="project" value="UniProtKB-EC"/>
</dbReference>
<dbReference type="CDD" id="cd11716">
    <property type="entry name" value="THUMP_ThiI"/>
    <property type="match status" value="1"/>
</dbReference>
<dbReference type="GO" id="GO:0009228">
    <property type="term" value="P:thiamine biosynthetic process"/>
    <property type="evidence" value="ECO:0007669"/>
    <property type="project" value="UniProtKB-KW"/>
</dbReference>
<feature type="binding site" evidence="9">
    <location>
        <position position="291"/>
    </location>
    <ligand>
        <name>ATP</name>
        <dbReference type="ChEBI" id="CHEBI:30616"/>
    </ligand>
</feature>
<comment type="caution">
    <text evidence="9">Lacks conserved residue(s) required for the propagation of feature annotation.</text>
</comment>
<dbReference type="GO" id="GO:0052837">
    <property type="term" value="P:thiazole biosynthetic process"/>
    <property type="evidence" value="ECO:0007669"/>
    <property type="project" value="TreeGrafter"/>
</dbReference>
<name>A0A2L1CC20_METMI</name>
<dbReference type="Gene3D" id="3.40.50.620">
    <property type="entry name" value="HUPs"/>
    <property type="match status" value="1"/>
</dbReference>
<keyword evidence="5 9" id="KW-0547">Nucleotide-binding</keyword>
<comment type="subcellular location">
    <subcellularLocation>
        <location evidence="1 9">Cytoplasm</location>
    </subcellularLocation>
</comment>
<feature type="binding site" evidence="9">
    <location>
        <position position="269"/>
    </location>
    <ligand>
        <name>ATP</name>
        <dbReference type="ChEBI" id="CHEBI:30616"/>
    </ligand>
</feature>
<dbReference type="Proteomes" id="UP000239462">
    <property type="component" value="Chromosome"/>
</dbReference>
<dbReference type="GO" id="GO:0004810">
    <property type="term" value="F:CCA tRNA nucleotidyltransferase activity"/>
    <property type="evidence" value="ECO:0007669"/>
    <property type="project" value="InterPro"/>
</dbReference>
<dbReference type="SUPFAM" id="SSF143437">
    <property type="entry name" value="THUMP domain-like"/>
    <property type="match status" value="1"/>
</dbReference>
<evidence type="ECO:0000256" key="5">
    <source>
        <dbReference type="ARBA" id="ARBA00022741"/>
    </source>
</evidence>
<evidence type="ECO:0000313" key="13">
    <source>
        <dbReference type="EMBL" id="MBB6496623.1"/>
    </source>
</evidence>
<evidence type="ECO:0000313" key="11">
    <source>
        <dbReference type="EMBL" id="AVB76863.1"/>
    </source>
</evidence>
<dbReference type="GO" id="GO:0005829">
    <property type="term" value="C:cytosol"/>
    <property type="evidence" value="ECO:0007669"/>
    <property type="project" value="TreeGrafter"/>
</dbReference>
<evidence type="ECO:0000256" key="1">
    <source>
        <dbReference type="ARBA" id="ARBA00004496"/>
    </source>
</evidence>
<dbReference type="AlphaFoldDB" id="A0A2L1CC20"/>
<dbReference type="SMART" id="SM00981">
    <property type="entry name" value="THUMP"/>
    <property type="match status" value="1"/>
</dbReference>
<dbReference type="PROSITE" id="PS51165">
    <property type="entry name" value="THUMP"/>
    <property type="match status" value="1"/>
</dbReference>
<feature type="domain" description="THUMP" evidence="10">
    <location>
        <begin position="60"/>
        <end position="169"/>
    </location>
</feature>
<dbReference type="RefSeq" id="WP_104838264.1">
    <property type="nucleotide sequence ID" value="NZ_CP026606.1"/>
</dbReference>
<dbReference type="GO" id="GO:0009229">
    <property type="term" value="P:thiamine diphosphate biosynthetic process"/>
    <property type="evidence" value="ECO:0007669"/>
    <property type="project" value="UniProtKB-UniRule"/>
</dbReference>
<dbReference type="Pfam" id="PF02568">
    <property type="entry name" value="ThiI"/>
    <property type="match status" value="1"/>
</dbReference>
<dbReference type="KEGG" id="mmad:MMJJ_14850"/>
<dbReference type="EMBL" id="JACDUO010000001">
    <property type="protein sequence ID" value="MBA2863373.1"/>
    <property type="molecule type" value="Genomic_DNA"/>
</dbReference>
<evidence type="ECO:0000256" key="3">
    <source>
        <dbReference type="ARBA" id="ARBA00022555"/>
    </source>
</evidence>
<evidence type="ECO:0000256" key="7">
    <source>
        <dbReference type="ARBA" id="ARBA00022884"/>
    </source>
</evidence>
<dbReference type="InterPro" id="IPR049961">
    <property type="entry name" value="ThiI_N"/>
</dbReference>
<reference evidence="11" key="2">
    <citation type="submission" date="2018-02" db="EMBL/GenBank/DDBJ databases">
        <title>Complete genome sequence of the Methanococcus maripaludis type strain JJ (DSM 2067), a model for selenoprotein synthesis in Archaea.</title>
        <authorList>
            <person name="Poehlein A."/>
            <person name="Heym D."/>
            <person name="Quitzke V."/>
            <person name="Fersch J."/>
            <person name="Daniel R."/>
            <person name="Rother M."/>
        </authorList>
    </citation>
    <scope>NUCLEOTIDE SEQUENCE [LARGE SCALE GENOMIC DNA]</scope>
    <source>
        <strain evidence="11">DSM 2067</strain>
    </source>
</reference>
<gene>
    <name evidence="9 11" type="primary">thiI</name>
    <name evidence="12" type="ORF">HNP94_000373</name>
    <name evidence="13" type="ORF">HNP96_000644</name>
    <name evidence="11" type="ORF">MMJJ_14850</name>
</gene>
<dbReference type="UniPathway" id="UPA00060"/>
<dbReference type="PANTHER" id="PTHR43209:SF1">
    <property type="entry name" value="TRNA SULFURTRANSFERASE"/>
    <property type="match status" value="1"/>
</dbReference>
<dbReference type="PANTHER" id="PTHR43209">
    <property type="entry name" value="TRNA SULFURTRANSFERASE"/>
    <property type="match status" value="1"/>
</dbReference>
<dbReference type="GO" id="GO:0002937">
    <property type="term" value="P:tRNA 4-thiouridine biosynthesis"/>
    <property type="evidence" value="ECO:0007669"/>
    <property type="project" value="TreeGrafter"/>
</dbReference>